<accession>A0ABT6XTU1</accession>
<proteinExistence type="predicted"/>
<protein>
    <recommendedName>
        <fullName evidence="3">Secreted protein</fullName>
    </recommendedName>
</protein>
<name>A0ABT6XTU1_9FLAO</name>
<reference evidence="1 2" key="1">
    <citation type="submission" date="2023-05" db="EMBL/GenBank/DDBJ databases">
        <title>Flavobacterium sedimenti sp. nov., isolated from the sediment.</title>
        <authorList>
            <person name="Wu N."/>
        </authorList>
    </citation>
    <scope>NUCLEOTIDE SEQUENCE [LARGE SCALE GENOMIC DNA]</scope>
    <source>
        <strain evidence="1 2">YZ-48</strain>
    </source>
</reference>
<gene>
    <name evidence="1" type="ORF">QHT84_13945</name>
</gene>
<evidence type="ECO:0008006" key="3">
    <source>
        <dbReference type="Google" id="ProtNLM"/>
    </source>
</evidence>
<organism evidence="1 2">
    <name type="scientific">Flavobacterium sedimenticola</name>
    <dbReference type="NCBI Taxonomy" id="3043286"/>
    <lineage>
        <taxon>Bacteria</taxon>
        <taxon>Pseudomonadati</taxon>
        <taxon>Bacteroidota</taxon>
        <taxon>Flavobacteriia</taxon>
        <taxon>Flavobacteriales</taxon>
        <taxon>Flavobacteriaceae</taxon>
        <taxon>Flavobacterium</taxon>
    </lineage>
</organism>
<dbReference type="RefSeq" id="WP_283240188.1">
    <property type="nucleotide sequence ID" value="NZ_JASGBP010000013.1"/>
</dbReference>
<comment type="caution">
    <text evidence="1">The sequence shown here is derived from an EMBL/GenBank/DDBJ whole genome shotgun (WGS) entry which is preliminary data.</text>
</comment>
<dbReference type="EMBL" id="JASGBP010000013">
    <property type="protein sequence ID" value="MDI9258523.1"/>
    <property type="molecule type" value="Genomic_DNA"/>
</dbReference>
<evidence type="ECO:0000313" key="2">
    <source>
        <dbReference type="Proteomes" id="UP001230035"/>
    </source>
</evidence>
<evidence type="ECO:0000313" key="1">
    <source>
        <dbReference type="EMBL" id="MDI9258523.1"/>
    </source>
</evidence>
<dbReference type="Proteomes" id="UP001230035">
    <property type="component" value="Unassembled WGS sequence"/>
</dbReference>
<keyword evidence="2" id="KW-1185">Reference proteome</keyword>
<sequence length="86" mass="9631">MKVLFAPVVLVVHALPPIKVFQVAAAFVNGLAFKPTETFEPFGEAVVIPYKTLVCAELFTNPIKSVRPTIKKKLFCFHKILFLMLL</sequence>